<evidence type="ECO:0000256" key="3">
    <source>
        <dbReference type="RuleBase" id="RU003476"/>
    </source>
</evidence>
<organism evidence="5 6">
    <name type="scientific">Neolewinella antarctica</name>
    <dbReference type="NCBI Taxonomy" id="442734"/>
    <lineage>
        <taxon>Bacteria</taxon>
        <taxon>Pseudomonadati</taxon>
        <taxon>Bacteroidota</taxon>
        <taxon>Saprospiria</taxon>
        <taxon>Saprospirales</taxon>
        <taxon>Lewinellaceae</taxon>
        <taxon>Neolewinella</taxon>
    </lineage>
</organism>
<evidence type="ECO:0000256" key="1">
    <source>
        <dbReference type="ARBA" id="ARBA00001946"/>
    </source>
</evidence>
<name>A0ABX0XED4_9BACT</name>
<dbReference type="CDD" id="cd03673">
    <property type="entry name" value="NUDIX_Ap6A_hydrolase"/>
    <property type="match status" value="1"/>
</dbReference>
<comment type="caution">
    <text evidence="5">The sequence shown here is derived from an EMBL/GenBank/DDBJ whole genome shotgun (WGS) entry which is preliminary data.</text>
</comment>
<dbReference type="EMBL" id="JAATJH010000004">
    <property type="protein sequence ID" value="NJC27253.1"/>
    <property type="molecule type" value="Genomic_DNA"/>
</dbReference>
<dbReference type="PROSITE" id="PS00893">
    <property type="entry name" value="NUDIX_BOX"/>
    <property type="match status" value="1"/>
</dbReference>
<accession>A0ABX0XED4</accession>
<evidence type="ECO:0000259" key="4">
    <source>
        <dbReference type="PROSITE" id="PS51462"/>
    </source>
</evidence>
<reference evidence="5 6" key="1">
    <citation type="submission" date="2020-03" db="EMBL/GenBank/DDBJ databases">
        <title>Genomic Encyclopedia of Type Strains, Phase IV (KMG-IV): sequencing the most valuable type-strain genomes for metagenomic binning, comparative biology and taxonomic classification.</title>
        <authorList>
            <person name="Goeker M."/>
        </authorList>
    </citation>
    <scope>NUCLEOTIDE SEQUENCE [LARGE SCALE GENOMIC DNA]</scope>
    <source>
        <strain evidence="5 6">DSM 105096</strain>
    </source>
</reference>
<evidence type="ECO:0000256" key="2">
    <source>
        <dbReference type="ARBA" id="ARBA00022801"/>
    </source>
</evidence>
<dbReference type="RefSeq" id="WP_168038165.1">
    <property type="nucleotide sequence ID" value="NZ_JAATJH010000004.1"/>
</dbReference>
<dbReference type="PROSITE" id="PS51462">
    <property type="entry name" value="NUDIX"/>
    <property type="match status" value="1"/>
</dbReference>
<dbReference type="InterPro" id="IPR020476">
    <property type="entry name" value="Nudix_hydrolase"/>
</dbReference>
<keyword evidence="2 3" id="KW-0378">Hydrolase</keyword>
<dbReference type="Gene3D" id="3.90.79.10">
    <property type="entry name" value="Nucleoside Triphosphate Pyrophosphohydrolase"/>
    <property type="match status" value="1"/>
</dbReference>
<sequence>MYVIYVNDRPIRLLSGSTPSTSPDLVETPSTHLTARYGGKAHSLLNYVDMLEKGSPKVKSVDIVHDDLEVLWKDFKGHFEWIAAAGGIVNRQNSAKVLFIYRRGFWDLPKGKLDPGEDAPTAALREVQEETGLKEVSLGEQLPTTYHTYRKKKGARVLKPTYWYRMESNQLELRPEAAEGIERAEWREIRSVLDDELPIYHSLRHLLENI</sequence>
<keyword evidence="6" id="KW-1185">Reference proteome</keyword>
<protein>
    <submittedName>
        <fullName evidence="5">8-oxo-dGTP pyrophosphatase MutT (NUDIX family)</fullName>
    </submittedName>
</protein>
<gene>
    <name evidence="5" type="ORF">GGR27_002766</name>
</gene>
<dbReference type="InterPro" id="IPR020084">
    <property type="entry name" value="NUDIX_hydrolase_CS"/>
</dbReference>
<dbReference type="Pfam" id="PF00293">
    <property type="entry name" value="NUDIX"/>
    <property type="match status" value="1"/>
</dbReference>
<dbReference type="PRINTS" id="PR00502">
    <property type="entry name" value="NUDIXFAMILY"/>
</dbReference>
<dbReference type="PANTHER" id="PTHR43046:SF14">
    <property type="entry name" value="MUTT_NUDIX FAMILY PROTEIN"/>
    <property type="match status" value="1"/>
</dbReference>
<dbReference type="PANTHER" id="PTHR43046">
    <property type="entry name" value="GDP-MANNOSE MANNOSYL HYDROLASE"/>
    <property type="match status" value="1"/>
</dbReference>
<dbReference type="InterPro" id="IPR000086">
    <property type="entry name" value="NUDIX_hydrolase_dom"/>
</dbReference>
<comment type="cofactor">
    <cofactor evidence="1">
        <name>Mg(2+)</name>
        <dbReference type="ChEBI" id="CHEBI:18420"/>
    </cofactor>
</comment>
<dbReference type="InterPro" id="IPR015797">
    <property type="entry name" value="NUDIX_hydrolase-like_dom_sf"/>
</dbReference>
<proteinExistence type="inferred from homology"/>
<evidence type="ECO:0000313" key="6">
    <source>
        <dbReference type="Proteomes" id="UP000770785"/>
    </source>
</evidence>
<dbReference type="Proteomes" id="UP000770785">
    <property type="component" value="Unassembled WGS sequence"/>
</dbReference>
<dbReference type="SUPFAM" id="SSF55811">
    <property type="entry name" value="Nudix"/>
    <property type="match status" value="1"/>
</dbReference>
<feature type="domain" description="Nudix hydrolase" evidence="4">
    <location>
        <begin position="80"/>
        <end position="210"/>
    </location>
</feature>
<comment type="similarity">
    <text evidence="3">Belongs to the Nudix hydrolase family.</text>
</comment>
<evidence type="ECO:0000313" key="5">
    <source>
        <dbReference type="EMBL" id="NJC27253.1"/>
    </source>
</evidence>